<reference evidence="3 4" key="1">
    <citation type="submission" date="2018-05" db="EMBL/GenBank/DDBJ databases">
        <title>Genomic Encyclopedia of Type Strains, Phase IV (KMG-IV): sequencing the most valuable type-strain genomes for metagenomic binning, comparative biology and taxonomic classification.</title>
        <authorList>
            <person name="Goeker M."/>
        </authorList>
    </citation>
    <scope>NUCLEOTIDE SEQUENCE [LARGE SCALE GENOMIC DNA]</scope>
    <source>
        <strain evidence="3 4">JC118</strain>
    </source>
</reference>
<dbReference type="NCBIfam" id="TIGR01554">
    <property type="entry name" value="major_cap_HK97"/>
    <property type="match status" value="1"/>
</dbReference>
<evidence type="ECO:0000259" key="2">
    <source>
        <dbReference type="Pfam" id="PF05065"/>
    </source>
</evidence>
<dbReference type="Pfam" id="PF05065">
    <property type="entry name" value="Phage_capsid"/>
    <property type="match status" value="1"/>
</dbReference>
<gene>
    <name evidence="3" type="ORF">DES51_12240</name>
</gene>
<dbReference type="InterPro" id="IPR024455">
    <property type="entry name" value="Phage_capsid"/>
</dbReference>
<dbReference type="STRING" id="1034346.GCA_000313565_02593"/>
<comment type="caution">
    <text evidence="3">The sequence shown here is derived from an EMBL/GenBank/DDBJ whole genome shotgun (WGS) entry which is preliminary data.</text>
</comment>
<dbReference type="Proteomes" id="UP000247612">
    <property type="component" value="Unassembled WGS sequence"/>
</dbReference>
<evidence type="ECO:0000256" key="1">
    <source>
        <dbReference type="ARBA" id="ARBA00004328"/>
    </source>
</evidence>
<feature type="domain" description="Phage capsid-like C-terminal" evidence="2">
    <location>
        <begin position="129"/>
        <end position="402"/>
    </location>
</feature>
<keyword evidence="4" id="KW-1185">Reference proteome</keyword>
<sequence>MNKEQYLQKRKELMNEANELLNSGKIDEAEAKASEVKALDTTFENICKASANLAALQDNAVITDIQAKGVVIENTTSLASTIEKNEDTYTNVWAKVMQNIAITEDEKRIFDEANKEFKNEALTTGNSPVLIPETVVAGIWKEVGEVYPLYAEVLKTSVKGKLTVLKSTESTEAKWYDEATEIEEGKETFAKATLNGCELSRDITVSWKLKEMATNEFIPFIQSQLAEKMGAAAAYGVFNGKGKAASESSNKDEPRGIKTALLAQANKPQVVELAADAELSYKDITTLISKVKGTYKKGSKFYATSDFIWDTLANVKDATGRPYFIADTTAGGVGRLFGFVVEEDDSIDTLLFGNANKGYHLNINKQMTLDQEDHKKARTTDYIAYAIMDGDVRTEKAFAYLDVKKA</sequence>
<dbReference type="InterPro" id="IPR054612">
    <property type="entry name" value="Phage_capsid-like_C"/>
</dbReference>
<dbReference type="RefSeq" id="WP_022938877.1">
    <property type="nucleotide sequence ID" value="NZ_CABKRQ010000007.1"/>
</dbReference>
<comment type="subcellular location">
    <subcellularLocation>
        <location evidence="1">Virion</location>
    </subcellularLocation>
</comment>
<accession>A0A318KH54</accession>
<dbReference type="EMBL" id="QJKH01000022">
    <property type="protein sequence ID" value="PXX74654.1"/>
    <property type="molecule type" value="Genomic_DNA"/>
</dbReference>
<protein>
    <submittedName>
        <fullName evidence="3">HK97 family phage major capsid protein</fullName>
    </submittedName>
</protein>
<dbReference type="OrthoDB" id="9786516at2"/>
<name>A0A318KH54_9FIRM</name>
<proteinExistence type="predicted"/>
<organism evidence="3 4">
    <name type="scientific">Dielma fastidiosa</name>
    <dbReference type="NCBI Taxonomy" id="1034346"/>
    <lineage>
        <taxon>Bacteria</taxon>
        <taxon>Bacillati</taxon>
        <taxon>Bacillota</taxon>
        <taxon>Erysipelotrichia</taxon>
        <taxon>Erysipelotrichales</taxon>
        <taxon>Erysipelotrichaceae</taxon>
        <taxon>Dielma</taxon>
    </lineage>
</organism>
<dbReference type="SUPFAM" id="SSF56563">
    <property type="entry name" value="Major capsid protein gp5"/>
    <property type="match status" value="1"/>
</dbReference>
<dbReference type="AlphaFoldDB" id="A0A318KH54"/>
<evidence type="ECO:0000313" key="4">
    <source>
        <dbReference type="Proteomes" id="UP000247612"/>
    </source>
</evidence>
<evidence type="ECO:0000313" key="3">
    <source>
        <dbReference type="EMBL" id="PXX74654.1"/>
    </source>
</evidence>